<dbReference type="Pfam" id="PF07848">
    <property type="entry name" value="PaaX"/>
    <property type="match status" value="1"/>
</dbReference>
<keyword evidence="4" id="KW-1185">Reference proteome</keyword>
<dbReference type="Gene3D" id="1.10.10.10">
    <property type="entry name" value="Winged helix-like DNA-binding domain superfamily/Winged helix DNA-binding domain"/>
    <property type="match status" value="1"/>
</dbReference>
<dbReference type="EMBL" id="SSMD01000004">
    <property type="protein sequence ID" value="THD73898.1"/>
    <property type="molecule type" value="Genomic_DNA"/>
</dbReference>
<name>A0A4S3MA30_9RHOB</name>
<gene>
    <name evidence="3" type="ORF">E7681_09810</name>
</gene>
<dbReference type="InterPro" id="IPR036388">
    <property type="entry name" value="WH-like_DNA-bd_sf"/>
</dbReference>
<dbReference type="RefSeq" id="WP_136339109.1">
    <property type="nucleotide sequence ID" value="NZ_SSMD01000004.1"/>
</dbReference>
<dbReference type="PANTHER" id="PTHR30319:SF1">
    <property type="entry name" value="TRANSCRIPTIONAL REPRESSOR PAAX"/>
    <property type="match status" value="1"/>
</dbReference>
<feature type="domain" description="Transcriptional repressor PaaX-like C-terminal" evidence="2">
    <location>
        <begin position="183"/>
        <end position="243"/>
    </location>
</feature>
<feature type="domain" description="Transcriptional repressor PaaX-like N-terminal" evidence="1">
    <location>
        <begin position="20"/>
        <end position="86"/>
    </location>
</feature>
<sequence length="264" mass="28824">MDPLAPLISALHAEGRLRVWSLVITVFGDSVQYRGGRISNVRLQALLGRLGVEPGAIRTALSRLGRDGWLTSEREGRNSYYQLTPQGQARFTDATSRIYAAPRQDPVTRWTLAVGPGQPGLPVAPGIVLRPADQPAPTPPDCAVTGSLTELAPQLRAALLTPTHHAALTALYTDLETLRPLRLSGLDAAAARTLLIHRWRRIVLRHPEPPVELLPPDLSRQDPRTAVAAAYEALTSAAEEWLDTPIQDIAPMPKAHPLFARRFL</sequence>
<proteinExistence type="predicted"/>
<dbReference type="InterPro" id="IPR011965">
    <property type="entry name" value="PaaX_trns_reg"/>
</dbReference>
<dbReference type="InterPro" id="IPR012906">
    <property type="entry name" value="PaaX-like_N"/>
</dbReference>
<dbReference type="AlphaFoldDB" id="A0A4S3MA30"/>
<dbReference type="GO" id="GO:0006351">
    <property type="term" value="P:DNA-templated transcription"/>
    <property type="evidence" value="ECO:0007669"/>
    <property type="project" value="InterPro"/>
</dbReference>
<evidence type="ECO:0000313" key="4">
    <source>
        <dbReference type="Proteomes" id="UP000306113"/>
    </source>
</evidence>
<dbReference type="PANTHER" id="PTHR30319">
    <property type="entry name" value="PHENYLACETIC ACID REGULATOR-RELATED TRANSCRIPTIONAL REPRESSOR"/>
    <property type="match status" value="1"/>
</dbReference>
<evidence type="ECO:0000313" key="3">
    <source>
        <dbReference type="EMBL" id="THD73898.1"/>
    </source>
</evidence>
<dbReference type="Pfam" id="PF08223">
    <property type="entry name" value="PaaX_C"/>
    <property type="match status" value="1"/>
</dbReference>
<evidence type="ECO:0000259" key="2">
    <source>
        <dbReference type="Pfam" id="PF08223"/>
    </source>
</evidence>
<dbReference type="SUPFAM" id="SSF46785">
    <property type="entry name" value="Winged helix' DNA-binding domain"/>
    <property type="match status" value="1"/>
</dbReference>
<comment type="caution">
    <text evidence="3">The sequence shown here is derived from an EMBL/GenBank/DDBJ whole genome shotgun (WGS) entry which is preliminary data.</text>
</comment>
<accession>A0A4S3MA30</accession>
<protein>
    <submittedName>
        <fullName evidence="3">Phenylacetic acid degradation protein</fullName>
    </submittedName>
</protein>
<dbReference type="InterPro" id="IPR013225">
    <property type="entry name" value="PaaX_C"/>
</dbReference>
<dbReference type="PIRSF" id="PIRSF020623">
    <property type="entry name" value="PaaX"/>
    <property type="match status" value="1"/>
</dbReference>
<evidence type="ECO:0000259" key="1">
    <source>
        <dbReference type="Pfam" id="PF07848"/>
    </source>
</evidence>
<dbReference type="Gene3D" id="1.20.58.1460">
    <property type="match status" value="1"/>
</dbReference>
<dbReference type="InterPro" id="IPR036390">
    <property type="entry name" value="WH_DNA-bd_sf"/>
</dbReference>
<organism evidence="3 4">
    <name type="scientific">Thalassobius vesicularis</name>
    <dbReference type="NCBI Taxonomy" id="1294297"/>
    <lineage>
        <taxon>Bacteria</taxon>
        <taxon>Pseudomonadati</taxon>
        <taxon>Pseudomonadota</taxon>
        <taxon>Alphaproteobacteria</taxon>
        <taxon>Rhodobacterales</taxon>
        <taxon>Roseobacteraceae</taxon>
        <taxon>Thalassovita</taxon>
    </lineage>
</organism>
<dbReference type="OrthoDB" id="2270427at2"/>
<dbReference type="Gene3D" id="3.30.70.2670">
    <property type="match status" value="1"/>
</dbReference>
<reference evidence="3 4" key="1">
    <citation type="submission" date="2019-04" db="EMBL/GenBank/DDBJ databases">
        <title>Draft genome sequence of Youngimonas vesicularis.</title>
        <authorList>
            <person name="Hameed A."/>
        </authorList>
    </citation>
    <scope>NUCLEOTIDE SEQUENCE [LARGE SCALE GENOMIC DNA]</scope>
    <source>
        <strain evidence="3 4">CC-AMW-E</strain>
    </source>
</reference>
<dbReference type="Proteomes" id="UP000306113">
    <property type="component" value="Unassembled WGS sequence"/>
</dbReference>